<dbReference type="Gene3D" id="3.90.70.10">
    <property type="entry name" value="Cysteine proteinases"/>
    <property type="match status" value="1"/>
</dbReference>
<dbReference type="EMBL" id="LR722200">
    <property type="protein sequence ID" value="VVW89338.1"/>
    <property type="molecule type" value="Genomic_DNA"/>
</dbReference>
<evidence type="ECO:0000259" key="1">
    <source>
        <dbReference type="Pfam" id="PF00112"/>
    </source>
</evidence>
<proteinExistence type="predicted"/>
<dbReference type="InterPro" id="IPR000668">
    <property type="entry name" value="Peptidase_C1A_C"/>
</dbReference>
<dbReference type="InterPro" id="IPR038765">
    <property type="entry name" value="Papain-like_cys_pep_sf"/>
</dbReference>
<name>A0A5K1HPI9_9MAGN</name>
<dbReference type="AlphaFoldDB" id="A0A5K1HPI9"/>
<dbReference type="GO" id="GO:0006508">
    <property type="term" value="P:proteolysis"/>
    <property type="evidence" value="ECO:0007669"/>
    <property type="project" value="InterPro"/>
</dbReference>
<organism evidence="2">
    <name type="scientific">Nymphaea colorata</name>
    <name type="common">pocket water lily</name>
    <dbReference type="NCBI Taxonomy" id="210225"/>
    <lineage>
        <taxon>Eukaryota</taxon>
        <taxon>Viridiplantae</taxon>
        <taxon>Streptophyta</taxon>
        <taxon>Embryophyta</taxon>
        <taxon>Tracheophyta</taxon>
        <taxon>Spermatophyta</taxon>
        <taxon>Magnoliopsida</taxon>
        <taxon>Nymphaeales</taxon>
        <taxon>Nymphaeaceae</taxon>
        <taxon>Nymphaea</taxon>
    </lineage>
</organism>
<evidence type="ECO:0000313" key="2">
    <source>
        <dbReference type="EMBL" id="VVW89338.1"/>
    </source>
</evidence>
<dbReference type="SUPFAM" id="SSF54001">
    <property type="entry name" value="Cysteine proteinases"/>
    <property type="match status" value="1"/>
</dbReference>
<sequence length="75" mass="8404">MKVGLVEQDSYPYRSKNGHSFPCRQEIVDNPKIKKYKIDGFRTLPKENCQAIQVELSKGNVVAAMIAGGELSLYT</sequence>
<gene>
    <name evidence="2" type="ORF">NYM_LOCUS30353</name>
</gene>
<dbReference type="Pfam" id="PF00112">
    <property type="entry name" value="Peptidase_C1"/>
    <property type="match status" value="1"/>
</dbReference>
<feature type="domain" description="Peptidase C1A papain C-terminal" evidence="1">
    <location>
        <begin position="3"/>
        <end position="74"/>
    </location>
</feature>
<protein>
    <recommendedName>
        <fullName evidence="1">Peptidase C1A papain C-terminal domain-containing protein</fullName>
    </recommendedName>
</protein>
<reference evidence="2" key="1">
    <citation type="submission" date="2019-09" db="EMBL/GenBank/DDBJ databases">
        <authorList>
            <person name="Zhang L."/>
        </authorList>
    </citation>
    <scope>NUCLEOTIDE SEQUENCE</scope>
</reference>
<accession>A0A5K1HPI9</accession>
<dbReference type="GO" id="GO:0008234">
    <property type="term" value="F:cysteine-type peptidase activity"/>
    <property type="evidence" value="ECO:0007669"/>
    <property type="project" value="InterPro"/>
</dbReference>